<name>A0A1B8QTC9_MORNO</name>
<dbReference type="AlphaFoldDB" id="A0A1B8QTC9"/>
<reference evidence="1 2" key="1">
    <citation type="submission" date="2016-05" db="EMBL/GenBank/DDBJ databases">
        <title>Draft genome sequence of Moraxella nonliquefaciens CCUG 348T.</title>
        <authorList>
            <person name="Salva-Serra F."/>
            <person name="Engstrom-Jakobsson H."/>
            <person name="Thorell K."/>
            <person name="Gonzales-Siles L."/>
            <person name="Karlsson R."/>
            <person name="Boulund F."/>
            <person name="Engstrand L."/>
            <person name="Kristiansson E."/>
            <person name="Moore E."/>
        </authorList>
    </citation>
    <scope>NUCLEOTIDE SEQUENCE [LARGE SCALE GENOMIC DNA]</scope>
    <source>
        <strain evidence="1 2">CCUG 348</strain>
    </source>
</reference>
<accession>A0A1B8QTC9</accession>
<proteinExistence type="predicted"/>
<dbReference type="EMBL" id="LXTW01000001">
    <property type="protein sequence ID" value="OBX88398.1"/>
    <property type="molecule type" value="Genomic_DNA"/>
</dbReference>
<dbReference type="STRING" id="478.A7456_00620"/>
<sequence length="99" mass="12106">MTKFNEYEEQFITLYLFRLINLNLTDFSSEEADNYRFMREYLSKCLSYNNSIRNEYLPEPIDYIVAYSIPTITAVDDFLFENRDKFFELFYYYKGLNSL</sequence>
<dbReference type="Proteomes" id="UP000092575">
    <property type="component" value="Unassembled WGS sequence"/>
</dbReference>
<evidence type="ECO:0000313" key="2">
    <source>
        <dbReference type="Proteomes" id="UP000092575"/>
    </source>
</evidence>
<gene>
    <name evidence="1" type="ORF">A7456_00620</name>
</gene>
<organism evidence="1 2">
    <name type="scientific">Moraxella nonliquefaciens</name>
    <dbReference type="NCBI Taxonomy" id="478"/>
    <lineage>
        <taxon>Bacteria</taxon>
        <taxon>Pseudomonadati</taxon>
        <taxon>Pseudomonadota</taxon>
        <taxon>Gammaproteobacteria</taxon>
        <taxon>Moraxellales</taxon>
        <taxon>Moraxellaceae</taxon>
        <taxon>Moraxella</taxon>
    </lineage>
</organism>
<comment type="caution">
    <text evidence="1">The sequence shown here is derived from an EMBL/GenBank/DDBJ whole genome shotgun (WGS) entry which is preliminary data.</text>
</comment>
<evidence type="ECO:0000313" key="1">
    <source>
        <dbReference type="EMBL" id="OBX88398.1"/>
    </source>
</evidence>
<protein>
    <submittedName>
        <fullName evidence="1">Uncharacterized protein</fullName>
    </submittedName>
</protein>